<feature type="compositionally biased region" description="Basic and acidic residues" evidence="1">
    <location>
        <begin position="60"/>
        <end position="72"/>
    </location>
</feature>
<name>M8BVQ8_AEGTA</name>
<protein>
    <submittedName>
        <fullName evidence="2">Uncharacterized protein</fullName>
    </submittedName>
</protein>
<evidence type="ECO:0000313" key="2">
    <source>
        <dbReference type="EnsemblPlants" id="EMT29110"/>
    </source>
</evidence>
<dbReference type="AlphaFoldDB" id="M8BVQ8"/>
<evidence type="ECO:0000256" key="1">
    <source>
        <dbReference type="SAM" id="MobiDB-lite"/>
    </source>
</evidence>
<sequence>MAPLGVKEQGRAKRPAVWGGAARPATQAADASRGGGEAGDREGAESSWSGREGEVPTAEDGAHGRSSDDVKGLNKSGPFILNLALCSSRTTAQFGVCHFWTFSRPDLRSNP</sequence>
<proteinExistence type="predicted"/>
<reference evidence="2" key="1">
    <citation type="submission" date="2015-06" db="UniProtKB">
        <authorList>
            <consortium name="EnsemblPlants"/>
        </authorList>
    </citation>
    <scope>IDENTIFICATION</scope>
</reference>
<organism evidence="2">
    <name type="scientific">Aegilops tauschii</name>
    <name type="common">Tausch's goatgrass</name>
    <name type="synonym">Aegilops squarrosa</name>
    <dbReference type="NCBI Taxonomy" id="37682"/>
    <lineage>
        <taxon>Eukaryota</taxon>
        <taxon>Viridiplantae</taxon>
        <taxon>Streptophyta</taxon>
        <taxon>Embryophyta</taxon>
        <taxon>Tracheophyta</taxon>
        <taxon>Spermatophyta</taxon>
        <taxon>Magnoliopsida</taxon>
        <taxon>Liliopsida</taxon>
        <taxon>Poales</taxon>
        <taxon>Poaceae</taxon>
        <taxon>BOP clade</taxon>
        <taxon>Pooideae</taxon>
        <taxon>Triticodae</taxon>
        <taxon>Triticeae</taxon>
        <taxon>Triticinae</taxon>
        <taxon>Aegilops</taxon>
    </lineage>
</organism>
<dbReference type="ExpressionAtlas" id="M8BVQ8">
    <property type="expression patterns" value="baseline"/>
</dbReference>
<accession>M8BVQ8</accession>
<feature type="region of interest" description="Disordered" evidence="1">
    <location>
        <begin position="1"/>
        <end position="74"/>
    </location>
</feature>
<dbReference type="EnsemblPlants" id="EMT29110">
    <property type="protein sequence ID" value="EMT29110"/>
    <property type="gene ID" value="F775_30343"/>
</dbReference>